<evidence type="ECO:0000313" key="4">
    <source>
        <dbReference type="EMBL" id="CAH1793636.1"/>
    </source>
</evidence>
<evidence type="ECO:0000313" key="5">
    <source>
        <dbReference type="Proteomes" id="UP000749559"/>
    </source>
</evidence>
<dbReference type="GO" id="GO:0046872">
    <property type="term" value="F:metal ion binding"/>
    <property type="evidence" value="ECO:0007669"/>
    <property type="project" value="UniProtKB-KW"/>
</dbReference>
<dbReference type="EMBL" id="CAIIXF020000009">
    <property type="protein sequence ID" value="CAH1793636.1"/>
    <property type="molecule type" value="Genomic_DNA"/>
</dbReference>
<dbReference type="InterPro" id="IPR011992">
    <property type="entry name" value="EF-hand-dom_pair"/>
</dbReference>
<dbReference type="Pfam" id="PF00531">
    <property type="entry name" value="Death"/>
    <property type="match status" value="1"/>
</dbReference>
<keyword evidence="1" id="KW-0479">Metal-binding</keyword>
<comment type="caution">
    <text evidence="4">The sequence shown here is derived from an EMBL/GenBank/DDBJ whole genome shotgun (WGS) entry which is preliminary data.</text>
</comment>
<feature type="domain" description="Death" evidence="3">
    <location>
        <begin position="232"/>
        <end position="294"/>
    </location>
</feature>
<dbReference type="SUPFAM" id="SSF47986">
    <property type="entry name" value="DEATH domain"/>
    <property type="match status" value="1"/>
</dbReference>
<evidence type="ECO:0000259" key="3">
    <source>
        <dbReference type="PROSITE" id="PS50017"/>
    </source>
</evidence>
<dbReference type="PANTHER" id="PTHR45942">
    <property type="entry name" value="PROTEIN PHOSPATASE 3 REGULATORY SUBUNIT B ALPHA ISOFORM TYPE 1"/>
    <property type="match status" value="1"/>
</dbReference>
<dbReference type="AlphaFoldDB" id="A0A8S4PIT9"/>
<gene>
    <name evidence="4" type="ORF">OFUS_LOCUS18461</name>
</gene>
<dbReference type="PROSITE" id="PS50017">
    <property type="entry name" value="DEATH_DOMAIN"/>
    <property type="match status" value="1"/>
</dbReference>
<keyword evidence="5" id="KW-1185">Reference proteome</keyword>
<dbReference type="CDD" id="cd01670">
    <property type="entry name" value="Death"/>
    <property type="match status" value="1"/>
</dbReference>
<dbReference type="OrthoDB" id="20872at2759"/>
<dbReference type="Gene3D" id="1.10.238.10">
    <property type="entry name" value="EF-hand"/>
    <property type="match status" value="1"/>
</dbReference>
<evidence type="ECO:0000256" key="1">
    <source>
        <dbReference type="ARBA" id="ARBA00022723"/>
    </source>
</evidence>
<dbReference type="SUPFAM" id="SSF47473">
    <property type="entry name" value="EF-hand"/>
    <property type="match status" value="1"/>
</dbReference>
<keyword evidence="2" id="KW-0677">Repeat</keyword>
<dbReference type="InterPro" id="IPR011029">
    <property type="entry name" value="DEATH-like_dom_sf"/>
</dbReference>
<name>A0A8S4PIT9_OWEFU</name>
<dbReference type="GO" id="GO:0007165">
    <property type="term" value="P:signal transduction"/>
    <property type="evidence" value="ECO:0007669"/>
    <property type="project" value="InterPro"/>
</dbReference>
<feature type="non-terminal residue" evidence="4">
    <location>
        <position position="294"/>
    </location>
</feature>
<reference evidence="4" key="1">
    <citation type="submission" date="2022-03" db="EMBL/GenBank/DDBJ databases">
        <authorList>
            <person name="Martin C."/>
        </authorList>
    </citation>
    <scope>NUCLEOTIDE SEQUENCE</scope>
</reference>
<dbReference type="InterPro" id="IPR000488">
    <property type="entry name" value="Death_dom"/>
</dbReference>
<dbReference type="Gene3D" id="1.10.533.10">
    <property type="entry name" value="Death Domain, Fas"/>
    <property type="match status" value="1"/>
</dbReference>
<accession>A0A8S4PIT9</accession>
<proteinExistence type="predicted"/>
<organism evidence="4 5">
    <name type="scientific">Owenia fusiformis</name>
    <name type="common">Polychaete worm</name>
    <dbReference type="NCBI Taxonomy" id="6347"/>
    <lineage>
        <taxon>Eukaryota</taxon>
        <taxon>Metazoa</taxon>
        <taxon>Spiralia</taxon>
        <taxon>Lophotrochozoa</taxon>
        <taxon>Annelida</taxon>
        <taxon>Polychaeta</taxon>
        <taxon>Sedentaria</taxon>
        <taxon>Canalipalpata</taxon>
        <taxon>Sabellida</taxon>
        <taxon>Oweniida</taxon>
        <taxon>Oweniidae</taxon>
        <taxon>Owenia</taxon>
    </lineage>
</organism>
<sequence>MGAYASNFQPDTGSIVSDITDPTRSNWITAHAEATGLAIVEVERLWLRFKQLGCDKYGTLPGSKLNEPQLTQDPFFKNVLRSFRSDDGDIAFQTFLNAMQWCEVSETEMKLRAIFQLLNNGDPVDQDHLVRILTRLYPEDSEEAVQRIAGVFMEQMDKRKKGYIDEQTFVQWILKMPRETVEPVLEFSIIPSDINADAHRAFSTAQPASLDEPQIPSDELLGHVARRCHKRDWSLLANNLGYLQEDIANIKKTIGNDSEKQLLEILTRWRVQNGTSATTDELETALRESGFGNV</sequence>
<dbReference type="Proteomes" id="UP000749559">
    <property type="component" value="Unassembled WGS sequence"/>
</dbReference>
<protein>
    <recommendedName>
        <fullName evidence="3">Death domain-containing protein</fullName>
    </recommendedName>
</protein>
<evidence type="ECO:0000256" key="2">
    <source>
        <dbReference type="ARBA" id="ARBA00022737"/>
    </source>
</evidence>